<evidence type="ECO:0000256" key="1">
    <source>
        <dbReference type="ARBA" id="ARBA00014108"/>
    </source>
</evidence>
<dbReference type="EMBL" id="JACCJC010000007">
    <property type="protein sequence ID" value="KAF6238882.1"/>
    <property type="molecule type" value="Genomic_DNA"/>
</dbReference>
<dbReference type="Proteomes" id="UP000578531">
    <property type="component" value="Unassembled WGS sequence"/>
</dbReference>
<dbReference type="GeneID" id="59284425"/>
<dbReference type="PROSITE" id="PS50053">
    <property type="entry name" value="UBIQUITIN_2"/>
    <property type="match status" value="1"/>
</dbReference>
<dbReference type="OrthoDB" id="3881at2759"/>
<dbReference type="InterPro" id="IPR039732">
    <property type="entry name" value="Hub1/Ubl5"/>
</dbReference>
<dbReference type="PANTHER" id="PTHR13042">
    <property type="entry name" value="UBIQUITIN-LIKE PROTEIN 5"/>
    <property type="match status" value="1"/>
</dbReference>
<dbReference type="RefSeq" id="XP_037168178.1">
    <property type="nucleotide sequence ID" value="XM_037304685.1"/>
</dbReference>
<sequence>MSASTSTDQSDQRPQASFSEKMRSATPSQTHPTKPRHSPNPRAKHHKSADRASTIIGSRIEKKLTTHGNRNAASSPRATASEVLIRVFINNRLGTKTEILCSPSDTIGAFKRIAAVYLGTRPEAMTLKRQGERPFKDSLTLEDYEIGNGSALDLEIDTCDS</sequence>
<evidence type="ECO:0000256" key="3">
    <source>
        <dbReference type="SAM" id="MobiDB-lite"/>
    </source>
</evidence>
<comment type="caution">
    <text evidence="5">The sequence shown here is derived from an EMBL/GenBank/DDBJ whole genome shotgun (WGS) entry which is preliminary data.</text>
</comment>
<feature type="compositionally biased region" description="Polar residues" evidence="3">
    <location>
        <begin position="66"/>
        <end position="77"/>
    </location>
</feature>
<feature type="compositionally biased region" description="Polar residues" evidence="3">
    <location>
        <begin position="1"/>
        <end position="18"/>
    </location>
</feature>
<feature type="domain" description="Ubiquitin-like" evidence="4">
    <location>
        <begin position="85"/>
        <end position="154"/>
    </location>
</feature>
<protein>
    <recommendedName>
        <fullName evidence="1">Ubiquitin-like modifier HUB1</fullName>
    </recommendedName>
</protein>
<proteinExistence type="predicted"/>
<dbReference type="SUPFAM" id="SSF54236">
    <property type="entry name" value="Ubiquitin-like"/>
    <property type="match status" value="1"/>
</dbReference>
<feature type="compositionally biased region" description="Basic residues" evidence="3">
    <location>
        <begin position="33"/>
        <end position="48"/>
    </location>
</feature>
<reference evidence="5 6" key="1">
    <citation type="journal article" date="2020" name="Genomics">
        <title>Complete, high-quality genomes from long-read metagenomic sequencing of two wolf lichen thalli reveals enigmatic genome architecture.</title>
        <authorList>
            <person name="McKenzie S.K."/>
            <person name="Walston R.F."/>
            <person name="Allen J.L."/>
        </authorList>
    </citation>
    <scope>NUCLEOTIDE SEQUENCE [LARGE SCALE GENOMIC DNA]</scope>
    <source>
        <strain evidence="5">WasteWater2</strain>
    </source>
</reference>
<organism evidence="5 6">
    <name type="scientific">Letharia columbiana</name>
    <dbReference type="NCBI Taxonomy" id="112416"/>
    <lineage>
        <taxon>Eukaryota</taxon>
        <taxon>Fungi</taxon>
        <taxon>Dikarya</taxon>
        <taxon>Ascomycota</taxon>
        <taxon>Pezizomycotina</taxon>
        <taxon>Lecanoromycetes</taxon>
        <taxon>OSLEUM clade</taxon>
        <taxon>Lecanoromycetidae</taxon>
        <taxon>Lecanorales</taxon>
        <taxon>Lecanorineae</taxon>
        <taxon>Parmeliaceae</taxon>
        <taxon>Letharia</taxon>
    </lineage>
</organism>
<dbReference type="InterPro" id="IPR029071">
    <property type="entry name" value="Ubiquitin-like_domsf"/>
</dbReference>
<evidence type="ECO:0000313" key="5">
    <source>
        <dbReference type="EMBL" id="KAF6238882.1"/>
    </source>
</evidence>
<dbReference type="AlphaFoldDB" id="A0A8H6G1N2"/>
<feature type="region of interest" description="Disordered" evidence="3">
    <location>
        <begin position="1"/>
        <end position="77"/>
    </location>
</feature>
<keyword evidence="6" id="KW-1185">Reference proteome</keyword>
<keyword evidence="2" id="KW-0833">Ubl conjugation pathway</keyword>
<dbReference type="InterPro" id="IPR000626">
    <property type="entry name" value="Ubiquitin-like_dom"/>
</dbReference>
<name>A0A8H6G1N2_9LECA</name>
<evidence type="ECO:0000259" key="4">
    <source>
        <dbReference type="PROSITE" id="PS50053"/>
    </source>
</evidence>
<dbReference type="Gene3D" id="3.10.20.90">
    <property type="entry name" value="Phosphatidylinositol 3-kinase Catalytic Subunit, Chain A, domain 1"/>
    <property type="match status" value="1"/>
</dbReference>
<evidence type="ECO:0000313" key="6">
    <source>
        <dbReference type="Proteomes" id="UP000578531"/>
    </source>
</evidence>
<gene>
    <name evidence="5" type="ORF">HO173_002754</name>
</gene>
<evidence type="ECO:0000256" key="2">
    <source>
        <dbReference type="ARBA" id="ARBA00022786"/>
    </source>
</evidence>
<accession>A0A8H6G1N2</accession>